<keyword evidence="4 8" id="KW-0812">Transmembrane</keyword>
<keyword evidence="11" id="KW-1185">Reference proteome</keyword>
<dbReference type="InterPro" id="IPR005828">
    <property type="entry name" value="MFS_sugar_transport-like"/>
</dbReference>
<sequence>MSVVSATSRSEASGVSPSPSDFDAEQASAGLIARMEQVPTSRWFVTARIVMGSATFFDAFNALSIAFVLPILVPLWHITPPEIGILIGASYVGQIIGALAFSWGAERYGRIPCAAAATAIYAVMSLACATAWSFNVLLAFRFIQGIGVGGEMPVAATYISELSKAHGRGRFFMLYEMIFPIGLMVTGQVGAILVPLMGWQIMFLIGGIPGLIIALLLLRLPESPRWLIGKGRLAAADAVVRRLEAAASDKSGAALAAPSTETLPQQVEVPQRSRGRWGELLSPAYRGRTLIAWVLWASAYLVANGLNNWMPTLYTTLYHLELTQALRAASLTNVAQVVLVLICALVIDRTGRKFWMMGAFGMGAVTLGILGFGGAKDVSWLIVLGTISYGLIGSIAAVVYLYTPEIYPTRMRAVGTGVATSWLRIASAIGPALIGLMLGKGGGIDSVFLMFAAVAIVGLIAATRMIETRNLRLEEISR</sequence>
<dbReference type="CDD" id="cd17316">
    <property type="entry name" value="MFS_SV2_like"/>
    <property type="match status" value="1"/>
</dbReference>
<dbReference type="PROSITE" id="PS00217">
    <property type="entry name" value="SUGAR_TRANSPORT_2"/>
    <property type="match status" value="1"/>
</dbReference>
<dbReference type="GO" id="GO:0016020">
    <property type="term" value="C:membrane"/>
    <property type="evidence" value="ECO:0007669"/>
    <property type="project" value="UniProtKB-SubCell"/>
</dbReference>
<feature type="compositionally biased region" description="Polar residues" evidence="7">
    <location>
        <begin position="1"/>
        <end position="19"/>
    </location>
</feature>
<evidence type="ECO:0000256" key="7">
    <source>
        <dbReference type="SAM" id="MobiDB-lite"/>
    </source>
</evidence>
<evidence type="ECO:0000259" key="9">
    <source>
        <dbReference type="PROSITE" id="PS50850"/>
    </source>
</evidence>
<accession>A0A1M7U2D6</accession>
<feature type="transmembrane region" description="Helical" evidence="8">
    <location>
        <begin position="444"/>
        <end position="462"/>
    </location>
</feature>
<protein>
    <submittedName>
        <fullName evidence="10">MFS transporter, putative metabolite:H+ symporter</fullName>
    </submittedName>
</protein>
<keyword evidence="6 8" id="KW-0472">Membrane</keyword>
<dbReference type="SUPFAM" id="SSF103473">
    <property type="entry name" value="MFS general substrate transporter"/>
    <property type="match status" value="1"/>
</dbReference>
<proteinExistence type="inferred from homology"/>
<feature type="transmembrane region" description="Helical" evidence="8">
    <location>
        <begin position="199"/>
        <end position="218"/>
    </location>
</feature>
<gene>
    <name evidence="10" type="ORF">SAMN05444170_3362</name>
</gene>
<dbReference type="Proteomes" id="UP000184096">
    <property type="component" value="Chromosome I"/>
</dbReference>
<comment type="subcellular location">
    <subcellularLocation>
        <location evidence="1">Membrane</location>
        <topology evidence="1">Multi-pass membrane protein</topology>
    </subcellularLocation>
</comment>
<keyword evidence="3" id="KW-0813">Transport</keyword>
<feature type="transmembrane region" description="Helical" evidence="8">
    <location>
        <begin position="378"/>
        <end position="402"/>
    </location>
</feature>
<feature type="region of interest" description="Disordered" evidence="7">
    <location>
        <begin position="1"/>
        <end position="22"/>
    </location>
</feature>
<feature type="transmembrane region" description="Helical" evidence="8">
    <location>
        <begin position="138"/>
        <end position="159"/>
    </location>
</feature>
<comment type="similarity">
    <text evidence="2">Belongs to the major facilitator superfamily. Sugar transporter (TC 2.A.1.1) family.</text>
</comment>
<evidence type="ECO:0000256" key="6">
    <source>
        <dbReference type="ARBA" id="ARBA00023136"/>
    </source>
</evidence>
<organism evidence="10 11">
    <name type="scientific">Bradyrhizobium erythrophlei</name>
    <dbReference type="NCBI Taxonomy" id="1437360"/>
    <lineage>
        <taxon>Bacteria</taxon>
        <taxon>Pseudomonadati</taxon>
        <taxon>Pseudomonadota</taxon>
        <taxon>Alphaproteobacteria</taxon>
        <taxon>Hyphomicrobiales</taxon>
        <taxon>Nitrobacteraceae</taxon>
        <taxon>Bradyrhizobium</taxon>
    </lineage>
</organism>
<feature type="transmembrane region" description="Helical" evidence="8">
    <location>
        <begin position="414"/>
        <end position="438"/>
    </location>
</feature>
<dbReference type="PROSITE" id="PS50850">
    <property type="entry name" value="MFS"/>
    <property type="match status" value="1"/>
</dbReference>
<feature type="transmembrane region" description="Helical" evidence="8">
    <location>
        <begin position="290"/>
        <end position="306"/>
    </location>
</feature>
<feature type="transmembrane region" description="Helical" evidence="8">
    <location>
        <begin position="171"/>
        <end position="193"/>
    </location>
</feature>
<evidence type="ECO:0000256" key="8">
    <source>
        <dbReference type="SAM" id="Phobius"/>
    </source>
</evidence>
<dbReference type="AlphaFoldDB" id="A0A1M7U2D6"/>
<feature type="transmembrane region" description="Helical" evidence="8">
    <location>
        <begin position="326"/>
        <end position="347"/>
    </location>
</feature>
<dbReference type="GO" id="GO:0022857">
    <property type="term" value="F:transmembrane transporter activity"/>
    <property type="evidence" value="ECO:0007669"/>
    <property type="project" value="InterPro"/>
</dbReference>
<evidence type="ECO:0000256" key="5">
    <source>
        <dbReference type="ARBA" id="ARBA00022989"/>
    </source>
</evidence>
<dbReference type="InterPro" id="IPR036259">
    <property type="entry name" value="MFS_trans_sf"/>
</dbReference>
<dbReference type="RefSeq" id="WP_072819246.1">
    <property type="nucleotide sequence ID" value="NZ_LT670849.1"/>
</dbReference>
<keyword evidence="5 8" id="KW-1133">Transmembrane helix</keyword>
<dbReference type="InterPro" id="IPR020846">
    <property type="entry name" value="MFS_dom"/>
</dbReference>
<name>A0A1M7U2D6_9BRAD</name>
<evidence type="ECO:0000256" key="3">
    <source>
        <dbReference type="ARBA" id="ARBA00022448"/>
    </source>
</evidence>
<feature type="transmembrane region" description="Helical" evidence="8">
    <location>
        <begin position="83"/>
        <end position="101"/>
    </location>
</feature>
<evidence type="ECO:0000256" key="1">
    <source>
        <dbReference type="ARBA" id="ARBA00004141"/>
    </source>
</evidence>
<dbReference type="Gene3D" id="1.20.1250.20">
    <property type="entry name" value="MFS general substrate transporter like domains"/>
    <property type="match status" value="1"/>
</dbReference>
<evidence type="ECO:0000256" key="2">
    <source>
        <dbReference type="ARBA" id="ARBA00010992"/>
    </source>
</evidence>
<feature type="transmembrane region" description="Helical" evidence="8">
    <location>
        <begin position="56"/>
        <end position="77"/>
    </location>
</feature>
<dbReference type="PANTHER" id="PTHR23511:SF34">
    <property type="entry name" value="SYNAPTIC VESICLE GLYCOPROTEIN 2"/>
    <property type="match status" value="1"/>
</dbReference>
<dbReference type="PANTHER" id="PTHR23511">
    <property type="entry name" value="SYNAPTIC VESICLE GLYCOPROTEIN 2"/>
    <property type="match status" value="1"/>
</dbReference>
<dbReference type="Pfam" id="PF00083">
    <property type="entry name" value="Sugar_tr"/>
    <property type="match status" value="1"/>
</dbReference>
<dbReference type="InterPro" id="IPR005829">
    <property type="entry name" value="Sugar_transporter_CS"/>
</dbReference>
<feature type="transmembrane region" description="Helical" evidence="8">
    <location>
        <begin position="354"/>
        <end position="372"/>
    </location>
</feature>
<feature type="transmembrane region" description="Helical" evidence="8">
    <location>
        <begin position="113"/>
        <end position="132"/>
    </location>
</feature>
<dbReference type="EMBL" id="LT670849">
    <property type="protein sequence ID" value="SHN77047.1"/>
    <property type="molecule type" value="Genomic_DNA"/>
</dbReference>
<reference evidence="11" key="1">
    <citation type="submission" date="2016-11" db="EMBL/GenBank/DDBJ databases">
        <authorList>
            <person name="Varghese N."/>
            <person name="Submissions S."/>
        </authorList>
    </citation>
    <scope>NUCLEOTIDE SEQUENCE [LARGE SCALE GENOMIC DNA]</scope>
    <source>
        <strain evidence="11">GAS401</strain>
    </source>
</reference>
<feature type="domain" description="Major facilitator superfamily (MFS) profile" evidence="9">
    <location>
        <begin position="47"/>
        <end position="470"/>
    </location>
</feature>
<evidence type="ECO:0000313" key="11">
    <source>
        <dbReference type="Proteomes" id="UP000184096"/>
    </source>
</evidence>
<evidence type="ECO:0000313" key="10">
    <source>
        <dbReference type="EMBL" id="SHN77047.1"/>
    </source>
</evidence>
<evidence type="ECO:0000256" key="4">
    <source>
        <dbReference type="ARBA" id="ARBA00022692"/>
    </source>
</evidence>